<protein>
    <recommendedName>
        <fullName evidence="5">ethanolamine kinase</fullName>
        <ecNumber evidence="5">2.7.1.82</ecNumber>
    </recommendedName>
</protein>
<gene>
    <name evidence="6" type="primary">Chka_0</name>
    <name evidence="6" type="ORF">UPUEPO_R15267</name>
</gene>
<keyword evidence="1" id="KW-0443">Lipid metabolism</keyword>
<dbReference type="InterPro" id="IPR011009">
    <property type="entry name" value="Kinase-like_dom_sf"/>
</dbReference>
<feature type="non-terminal residue" evidence="6">
    <location>
        <position position="1"/>
    </location>
</feature>
<evidence type="ECO:0000256" key="2">
    <source>
        <dbReference type="ARBA" id="ARBA00023264"/>
    </source>
</evidence>
<evidence type="ECO:0000313" key="7">
    <source>
        <dbReference type="Proteomes" id="UP000544127"/>
    </source>
</evidence>
<dbReference type="AlphaFoldDB" id="A0A7K6AP00"/>
<comment type="pathway">
    <text evidence="3">Phospholipid metabolism; phosphatidylethanolamine biosynthesis; phosphatidylethanolamine from ethanolamine: step 1/3.</text>
</comment>
<dbReference type="GO" id="GO:0004305">
    <property type="term" value="F:ethanolamine kinase activity"/>
    <property type="evidence" value="ECO:0007669"/>
    <property type="project" value="UniProtKB-EC"/>
</dbReference>
<reference evidence="6 7" key="1">
    <citation type="submission" date="2019-09" db="EMBL/GenBank/DDBJ databases">
        <title>Bird 10,000 Genomes (B10K) Project - Family phase.</title>
        <authorList>
            <person name="Zhang G."/>
        </authorList>
    </citation>
    <scope>NUCLEOTIDE SEQUENCE [LARGE SCALE GENOMIC DNA]</scope>
    <source>
        <strain evidence="6">B10K-DU-012-37</strain>
    </source>
</reference>
<keyword evidence="1" id="KW-0444">Lipid biosynthesis</keyword>
<dbReference type="PANTHER" id="PTHR22603:SF35">
    <property type="entry name" value="CHOLINE_ETHANOLAMINE KINASE"/>
    <property type="match status" value="1"/>
</dbReference>
<evidence type="ECO:0000256" key="4">
    <source>
        <dbReference type="ARBA" id="ARBA00038211"/>
    </source>
</evidence>
<organism evidence="6 7">
    <name type="scientific">Upupa epops</name>
    <name type="common">Eurasian hoopoe</name>
    <dbReference type="NCBI Taxonomy" id="57439"/>
    <lineage>
        <taxon>Eukaryota</taxon>
        <taxon>Metazoa</taxon>
        <taxon>Chordata</taxon>
        <taxon>Craniata</taxon>
        <taxon>Vertebrata</taxon>
        <taxon>Euteleostomi</taxon>
        <taxon>Archelosauria</taxon>
        <taxon>Archosauria</taxon>
        <taxon>Dinosauria</taxon>
        <taxon>Saurischia</taxon>
        <taxon>Theropoda</taxon>
        <taxon>Coelurosauria</taxon>
        <taxon>Aves</taxon>
        <taxon>Neognathae</taxon>
        <taxon>Neoaves</taxon>
        <taxon>Telluraves</taxon>
        <taxon>Coraciimorphae</taxon>
        <taxon>Bucerotiformes</taxon>
        <taxon>Upupidae</taxon>
        <taxon>Upupa</taxon>
    </lineage>
</organism>
<dbReference type="EC" id="2.7.1.82" evidence="5"/>
<name>A0A7K6AP00_UPUEP</name>
<comment type="similarity">
    <text evidence="4">Belongs to the choline/ethanolamine kinase family.</text>
</comment>
<proteinExistence type="inferred from homology"/>
<evidence type="ECO:0000256" key="1">
    <source>
        <dbReference type="ARBA" id="ARBA00023209"/>
    </source>
</evidence>
<keyword evidence="7" id="KW-1185">Reference proteome</keyword>
<evidence type="ECO:0000256" key="3">
    <source>
        <dbReference type="ARBA" id="ARBA00037883"/>
    </source>
</evidence>
<feature type="non-terminal residue" evidence="6">
    <location>
        <position position="216"/>
    </location>
</feature>
<sequence length="216" mass="25191">MFAILAERALGPRLYGVFPQGRLEQYIPSRRLRTEDLRDPAISREIAVKMSRFHGMVMPFNKEPKWLFGTMEWYLEQISELTFPEEEKLKKLNHLKSYNLQQEMRSLRELLEATPSPVVFCHNDVQEGQCGVMAALSLPQLHFIRHYLSEAAGCSKATPHQEEEMLTEINRFALASHFFWGLWSILQAKISTIPFGYLDYAQSRFDAYFQHKARCS</sequence>
<dbReference type="GO" id="GO:0006646">
    <property type="term" value="P:phosphatidylethanolamine biosynthetic process"/>
    <property type="evidence" value="ECO:0007669"/>
    <property type="project" value="TreeGrafter"/>
</dbReference>
<keyword evidence="1" id="KW-0594">Phospholipid biosynthesis</keyword>
<dbReference type="OrthoDB" id="3649325at2759"/>
<evidence type="ECO:0000256" key="5">
    <source>
        <dbReference type="ARBA" id="ARBA00038874"/>
    </source>
</evidence>
<dbReference type="GO" id="GO:0004103">
    <property type="term" value="F:choline kinase activity"/>
    <property type="evidence" value="ECO:0007669"/>
    <property type="project" value="TreeGrafter"/>
</dbReference>
<dbReference type="GO" id="GO:0005737">
    <property type="term" value="C:cytoplasm"/>
    <property type="evidence" value="ECO:0007669"/>
    <property type="project" value="TreeGrafter"/>
</dbReference>
<evidence type="ECO:0000313" key="6">
    <source>
        <dbReference type="EMBL" id="NWU91803.1"/>
    </source>
</evidence>
<dbReference type="PANTHER" id="PTHR22603">
    <property type="entry name" value="CHOLINE/ETHANOALAMINE KINASE"/>
    <property type="match status" value="1"/>
</dbReference>
<dbReference type="EMBL" id="VZRI01003660">
    <property type="protein sequence ID" value="NWU91803.1"/>
    <property type="molecule type" value="Genomic_DNA"/>
</dbReference>
<dbReference type="Proteomes" id="UP000544127">
    <property type="component" value="Unassembled WGS sequence"/>
</dbReference>
<dbReference type="SUPFAM" id="SSF56112">
    <property type="entry name" value="Protein kinase-like (PK-like)"/>
    <property type="match status" value="1"/>
</dbReference>
<accession>A0A7K6AP00</accession>
<keyword evidence="6" id="KW-0808">Transferase</keyword>
<dbReference type="Pfam" id="PF01633">
    <property type="entry name" value="Choline_kinase"/>
    <property type="match status" value="2"/>
</dbReference>
<dbReference type="Gene3D" id="3.90.1200.10">
    <property type="match status" value="2"/>
</dbReference>
<keyword evidence="2" id="KW-1208">Phospholipid metabolism</keyword>
<comment type="caution">
    <text evidence="6">The sequence shown here is derived from an EMBL/GenBank/DDBJ whole genome shotgun (WGS) entry which is preliminary data.</text>
</comment>
<keyword evidence="6" id="KW-0418">Kinase</keyword>